<accession>A0ABY7U778</accession>
<dbReference type="NCBIfam" id="TIGR02727">
    <property type="entry name" value="MTHFS_bact"/>
    <property type="match status" value="1"/>
</dbReference>
<dbReference type="SUPFAM" id="SSF100950">
    <property type="entry name" value="NagB/RpiA/CoA transferase-like"/>
    <property type="match status" value="1"/>
</dbReference>
<dbReference type="PANTHER" id="PTHR23407">
    <property type="entry name" value="ATPASE INHIBITOR/5-FORMYLTETRAHYDROFOLATE CYCLO-LIGASE"/>
    <property type="match status" value="1"/>
</dbReference>
<dbReference type="PANTHER" id="PTHR23407:SF1">
    <property type="entry name" value="5-FORMYLTETRAHYDROFOLATE CYCLO-LIGASE"/>
    <property type="match status" value="1"/>
</dbReference>
<name>A0ABY7U778_9CORY</name>
<evidence type="ECO:0000256" key="5">
    <source>
        <dbReference type="SAM" id="MobiDB-lite"/>
    </source>
</evidence>
<dbReference type="EMBL" id="CP063189">
    <property type="protein sequence ID" value="WCZ32118.1"/>
    <property type="molecule type" value="Genomic_DNA"/>
</dbReference>
<feature type="compositionally biased region" description="Basic residues" evidence="5">
    <location>
        <begin position="20"/>
        <end position="31"/>
    </location>
</feature>
<dbReference type="Proteomes" id="UP001220064">
    <property type="component" value="Chromosome"/>
</dbReference>
<protein>
    <recommendedName>
        <fullName evidence="4">5-formyltetrahydrofolate cyclo-ligase</fullName>
        <ecNumber evidence="4">6.3.3.2</ecNumber>
    </recommendedName>
</protein>
<evidence type="ECO:0000256" key="1">
    <source>
        <dbReference type="ARBA" id="ARBA00010638"/>
    </source>
</evidence>
<dbReference type="InterPro" id="IPR024185">
    <property type="entry name" value="FTHF_cligase-like_sf"/>
</dbReference>
<keyword evidence="7" id="KW-1185">Reference proteome</keyword>
<comment type="catalytic activity">
    <reaction evidence="4">
        <text>(6S)-5-formyl-5,6,7,8-tetrahydrofolate + ATP = (6R)-5,10-methenyltetrahydrofolate + ADP + phosphate</text>
        <dbReference type="Rhea" id="RHEA:10488"/>
        <dbReference type="ChEBI" id="CHEBI:30616"/>
        <dbReference type="ChEBI" id="CHEBI:43474"/>
        <dbReference type="ChEBI" id="CHEBI:57455"/>
        <dbReference type="ChEBI" id="CHEBI:57457"/>
        <dbReference type="ChEBI" id="CHEBI:456216"/>
        <dbReference type="EC" id="6.3.3.2"/>
    </reaction>
</comment>
<dbReference type="PIRSF" id="PIRSF006806">
    <property type="entry name" value="FTHF_cligase"/>
    <property type="match status" value="1"/>
</dbReference>
<keyword evidence="4" id="KW-0460">Magnesium</keyword>
<gene>
    <name evidence="6" type="ORF">CMASS_03320</name>
</gene>
<dbReference type="EC" id="6.3.3.2" evidence="4"/>
<keyword evidence="3 4" id="KW-0067">ATP-binding</keyword>
<evidence type="ECO:0000256" key="3">
    <source>
        <dbReference type="ARBA" id="ARBA00022840"/>
    </source>
</evidence>
<reference evidence="6 7" key="1">
    <citation type="submission" date="2020-10" db="EMBL/GenBank/DDBJ databases">
        <title>Complete genome sequence of Corynebacterium massiliense DSM 45435, type strain of Corynebacterium massiliense.</title>
        <authorList>
            <person name="Busche T."/>
            <person name="Kalinowski J."/>
            <person name="Ruckert C."/>
        </authorList>
    </citation>
    <scope>NUCLEOTIDE SEQUENCE [LARGE SCALE GENOMIC DNA]</scope>
    <source>
        <strain evidence="6 7">DSM 45435</strain>
    </source>
</reference>
<proteinExistence type="inferred from homology"/>
<keyword evidence="4" id="KW-0479">Metal-binding</keyword>
<sequence length="211" mass="21978">MTSPTDNPHPTDIAQDKAALRRAVRKARKQRPASDKAKLDQGVCDGAAAVVRAFSAAHSRPPKVAAYMPLPAEPGGEGFVPVLADAAAELWLPITGPRGTELTWARYTGPESLQPGPLGISEPAGQAVGVDKLHQLDIAFVPALALSTAGVRLGQGGGYYDRTLAALSGPQLIGVVFDDEVYDRVPAATHDAVLDAILTPSGCRDVRATDA</sequence>
<evidence type="ECO:0000313" key="7">
    <source>
        <dbReference type="Proteomes" id="UP001220064"/>
    </source>
</evidence>
<dbReference type="Gene3D" id="3.40.50.10420">
    <property type="entry name" value="NagB/RpiA/CoA transferase-like"/>
    <property type="match status" value="1"/>
</dbReference>
<evidence type="ECO:0000256" key="4">
    <source>
        <dbReference type="RuleBase" id="RU361279"/>
    </source>
</evidence>
<dbReference type="InterPro" id="IPR002698">
    <property type="entry name" value="FTHF_cligase"/>
</dbReference>
<dbReference type="InterPro" id="IPR037171">
    <property type="entry name" value="NagB/RpiA_transferase-like"/>
</dbReference>
<dbReference type="Pfam" id="PF01812">
    <property type="entry name" value="5-FTHF_cyc-lig"/>
    <property type="match status" value="1"/>
</dbReference>
<comment type="cofactor">
    <cofactor evidence="4">
        <name>Mg(2+)</name>
        <dbReference type="ChEBI" id="CHEBI:18420"/>
    </cofactor>
</comment>
<organism evidence="6 7">
    <name type="scientific">Corynebacterium massiliense DSM 45435</name>
    <dbReference type="NCBI Taxonomy" id="1121364"/>
    <lineage>
        <taxon>Bacteria</taxon>
        <taxon>Bacillati</taxon>
        <taxon>Actinomycetota</taxon>
        <taxon>Actinomycetes</taxon>
        <taxon>Mycobacteriales</taxon>
        <taxon>Corynebacteriaceae</taxon>
        <taxon>Corynebacterium</taxon>
    </lineage>
</organism>
<dbReference type="RefSeq" id="WP_022862859.1">
    <property type="nucleotide sequence ID" value="NZ_ATVG01000004.1"/>
</dbReference>
<feature type="region of interest" description="Disordered" evidence="5">
    <location>
        <begin position="1"/>
        <end position="40"/>
    </location>
</feature>
<evidence type="ECO:0000256" key="2">
    <source>
        <dbReference type="ARBA" id="ARBA00022741"/>
    </source>
</evidence>
<evidence type="ECO:0000313" key="6">
    <source>
        <dbReference type="EMBL" id="WCZ32118.1"/>
    </source>
</evidence>
<comment type="similarity">
    <text evidence="1 4">Belongs to the 5-formyltetrahydrofolate cyclo-ligase family.</text>
</comment>
<keyword evidence="2 4" id="KW-0547">Nucleotide-binding</keyword>